<dbReference type="PANTHER" id="PTHR46300:SF7">
    <property type="entry name" value="P450, PUTATIVE (EUROFUNG)-RELATED"/>
    <property type="match status" value="1"/>
</dbReference>
<keyword evidence="5 9" id="KW-0479">Metal-binding</keyword>
<keyword evidence="12" id="KW-1185">Reference proteome</keyword>
<name>A0ABR3FED2_9AGAR</name>
<protein>
    <recommendedName>
        <fullName evidence="13">Cytochrome P450</fullName>
    </recommendedName>
</protein>
<evidence type="ECO:0000256" key="2">
    <source>
        <dbReference type="ARBA" id="ARBA00005179"/>
    </source>
</evidence>
<keyword evidence="10" id="KW-0812">Transmembrane</keyword>
<organism evidence="11 12">
    <name type="scientific">Marasmius crinis-equi</name>
    <dbReference type="NCBI Taxonomy" id="585013"/>
    <lineage>
        <taxon>Eukaryota</taxon>
        <taxon>Fungi</taxon>
        <taxon>Dikarya</taxon>
        <taxon>Basidiomycota</taxon>
        <taxon>Agaricomycotina</taxon>
        <taxon>Agaricomycetes</taxon>
        <taxon>Agaricomycetidae</taxon>
        <taxon>Agaricales</taxon>
        <taxon>Marasmiineae</taxon>
        <taxon>Marasmiaceae</taxon>
        <taxon>Marasmius</taxon>
    </lineage>
</organism>
<dbReference type="Pfam" id="PF00067">
    <property type="entry name" value="p450"/>
    <property type="match status" value="1"/>
</dbReference>
<sequence>MVYQNEGDAVPCFSTRNLEKFKITPNSGEQSRMEEVIKNCAAVSLTGPGFLLFVMHTLIQKYNFDLAGADTTVSAVLSFILAMVIYPEVQARAQRELDEVVGHSRLPDFDDRDSLPFINAILAETLRWNPVTPLSVPHRSVKDDVYEGYFIPGGATIVANVWAVLHDEDLYGPDTCGFNPDRFLGKDGEDLPPDPEPIAFGFGRRICPGRHLAVNTIWLVMVHLLHTFKMVKAVDSDGKEIDPVIEYSDGLSSHPLPFECQFIPRV</sequence>
<dbReference type="PRINTS" id="PR00385">
    <property type="entry name" value="P450"/>
</dbReference>
<reference evidence="11 12" key="1">
    <citation type="submission" date="2024-02" db="EMBL/GenBank/DDBJ databases">
        <title>A draft genome for the cacao thread blight pathogen Marasmius crinis-equi.</title>
        <authorList>
            <person name="Cohen S.P."/>
            <person name="Baruah I.K."/>
            <person name="Amoako-Attah I."/>
            <person name="Bukari Y."/>
            <person name="Meinhardt L.W."/>
            <person name="Bailey B.A."/>
        </authorList>
    </citation>
    <scope>NUCLEOTIDE SEQUENCE [LARGE SCALE GENOMIC DNA]</scope>
    <source>
        <strain evidence="11 12">GH-76</strain>
    </source>
</reference>
<keyword evidence="10" id="KW-1133">Transmembrane helix</keyword>
<keyword evidence="7 9" id="KW-0408">Iron</keyword>
<keyword evidence="8 9" id="KW-0503">Monooxygenase</keyword>
<dbReference type="Gene3D" id="1.10.630.10">
    <property type="entry name" value="Cytochrome P450"/>
    <property type="match status" value="1"/>
</dbReference>
<dbReference type="EMBL" id="JBAHYK010000477">
    <property type="protein sequence ID" value="KAL0573663.1"/>
    <property type="molecule type" value="Genomic_DNA"/>
</dbReference>
<proteinExistence type="inferred from homology"/>
<evidence type="ECO:0000313" key="11">
    <source>
        <dbReference type="EMBL" id="KAL0573663.1"/>
    </source>
</evidence>
<evidence type="ECO:0000256" key="3">
    <source>
        <dbReference type="ARBA" id="ARBA00010617"/>
    </source>
</evidence>
<accession>A0ABR3FED2</accession>
<dbReference type="SUPFAM" id="SSF48264">
    <property type="entry name" value="Cytochrome P450"/>
    <property type="match status" value="1"/>
</dbReference>
<dbReference type="PROSITE" id="PS00086">
    <property type="entry name" value="CYTOCHROME_P450"/>
    <property type="match status" value="1"/>
</dbReference>
<gene>
    <name evidence="11" type="ORF">V5O48_008292</name>
</gene>
<evidence type="ECO:0000256" key="9">
    <source>
        <dbReference type="RuleBase" id="RU000461"/>
    </source>
</evidence>
<feature type="transmembrane region" description="Helical" evidence="10">
    <location>
        <begin position="66"/>
        <end position="86"/>
    </location>
</feature>
<dbReference type="InterPro" id="IPR002401">
    <property type="entry name" value="Cyt_P450_E_grp-I"/>
</dbReference>
<evidence type="ECO:0000256" key="6">
    <source>
        <dbReference type="ARBA" id="ARBA00023002"/>
    </source>
</evidence>
<keyword evidence="6 9" id="KW-0560">Oxidoreductase</keyword>
<evidence type="ECO:0008006" key="13">
    <source>
        <dbReference type="Google" id="ProtNLM"/>
    </source>
</evidence>
<evidence type="ECO:0000256" key="4">
    <source>
        <dbReference type="ARBA" id="ARBA00022617"/>
    </source>
</evidence>
<evidence type="ECO:0000313" key="12">
    <source>
        <dbReference type="Proteomes" id="UP001465976"/>
    </source>
</evidence>
<dbReference type="InterPro" id="IPR036396">
    <property type="entry name" value="Cyt_P450_sf"/>
</dbReference>
<comment type="caution">
    <text evidence="11">The sequence shown here is derived from an EMBL/GenBank/DDBJ whole genome shotgun (WGS) entry which is preliminary data.</text>
</comment>
<keyword evidence="10" id="KW-0472">Membrane</keyword>
<dbReference type="PRINTS" id="PR00463">
    <property type="entry name" value="EP450I"/>
</dbReference>
<evidence type="ECO:0000256" key="8">
    <source>
        <dbReference type="ARBA" id="ARBA00023033"/>
    </source>
</evidence>
<feature type="transmembrane region" description="Helical" evidence="10">
    <location>
        <begin position="40"/>
        <end position="60"/>
    </location>
</feature>
<evidence type="ECO:0000256" key="7">
    <source>
        <dbReference type="ARBA" id="ARBA00023004"/>
    </source>
</evidence>
<evidence type="ECO:0000256" key="10">
    <source>
        <dbReference type="SAM" id="Phobius"/>
    </source>
</evidence>
<dbReference type="InterPro" id="IPR050364">
    <property type="entry name" value="Cytochrome_P450_fung"/>
</dbReference>
<comment type="pathway">
    <text evidence="2">Secondary metabolite biosynthesis.</text>
</comment>
<dbReference type="PANTHER" id="PTHR46300">
    <property type="entry name" value="P450, PUTATIVE (EUROFUNG)-RELATED-RELATED"/>
    <property type="match status" value="1"/>
</dbReference>
<evidence type="ECO:0000256" key="1">
    <source>
        <dbReference type="ARBA" id="ARBA00001971"/>
    </source>
</evidence>
<keyword evidence="4 9" id="KW-0349">Heme</keyword>
<dbReference type="InterPro" id="IPR001128">
    <property type="entry name" value="Cyt_P450"/>
</dbReference>
<dbReference type="InterPro" id="IPR017972">
    <property type="entry name" value="Cyt_P450_CS"/>
</dbReference>
<comment type="cofactor">
    <cofactor evidence="1">
        <name>heme</name>
        <dbReference type="ChEBI" id="CHEBI:30413"/>
    </cofactor>
</comment>
<dbReference type="Proteomes" id="UP001465976">
    <property type="component" value="Unassembled WGS sequence"/>
</dbReference>
<comment type="similarity">
    <text evidence="3 9">Belongs to the cytochrome P450 family.</text>
</comment>
<evidence type="ECO:0000256" key="5">
    <source>
        <dbReference type="ARBA" id="ARBA00022723"/>
    </source>
</evidence>